<name>A0A7H2BLG9_9MICC</name>
<keyword evidence="2" id="KW-0472">Membrane</keyword>
<feature type="transmembrane region" description="Helical" evidence="2">
    <location>
        <begin position="309"/>
        <end position="329"/>
    </location>
</feature>
<evidence type="ECO:0000313" key="3">
    <source>
        <dbReference type="EMBL" id="QNV40515.1"/>
    </source>
</evidence>
<feature type="transmembrane region" description="Helical" evidence="2">
    <location>
        <begin position="217"/>
        <end position="240"/>
    </location>
</feature>
<evidence type="ECO:0000256" key="1">
    <source>
        <dbReference type="SAM" id="MobiDB-lite"/>
    </source>
</evidence>
<feature type="transmembrane region" description="Helical" evidence="2">
    <location>
        <begin position="69"/>
        <end position="89"/>
    </location>
</feature>
<feature type="transmembrane region" description="Helical" evidence="2">
    <location>
        <begin position="37"/>
        <end position="57"/>
    </location>
</feature>
<keyword evidence="4" id="KW-1185">Reference proteome</keyword>
<dbReference type="PANTHER" id="PTHR34821:SF2">
    <property type="entry name" value="INNER MEMBRANE PROTEIN YDCZ"/>
    <property type="match status" value="1"/>
</dbReference>
<proteinExistence type="predicted"/>
<feature type="transmembrane region" description="Helical" evidence="2">
    <location>
        <begin position="278"/>
        <end position="297"/>
    </location>
</feature>
<dbReference type="InterPro" id="IPR006750">
    <property type="entry name" value="YdcZ"/>
</dbReference>
<dbReference type="EMBL" id="CP061538">
    <property type="protein sequence ID" value="QNV40515.1"/>
    <property type="molecule type" value="Genomic_DNA"/>
</dbReference>
<keyword evidence="2" id="KW-0812">Transmembrane</keyword>
<feature type="transmembrane region" description="Helical" evidence="2">
    <location>
        <begin position="130"/>
        <end position="148"/>
    </location>
</feature>
<dbReference type="Pfam" id="PF04657">
    <property type="entry name" value="DMT_YdcZ"/>
    <property type="match status" value="2"/>
</dbReference>
<evidence type="ECO:0000256" key="2">
    <source>
        <dbReference type="SAM" id="Phobius"/>
    </source>
</evidence>
<dbReference type="KEGG" id="rama:IDM48_03635"/>
<evidence type="ECO:0000313" key="4">
    <source>
        <dbReference type="Proteomes" id="UP000516421"/>
    </source>
</evidence>
<reference evidence="3 4" key="1">
    <citation type="submission" date="2020-09" db="EMBL/GenBank/DDBJ databases">
        <title>Investigation of environmental microbe.</title>
        <authorList>
            <person name="Ou Y."/>
            <person name="Kang Q."/>
        </authorList>
    </citation>
    <scope>NUCLEOTIDE SEQUENCE [LARGE SCALE GENOMIC DNA]</scope>
    <source>
        <strain evidence="3 4">KJZ-9</strain>
    </source>
</reference>
<feature type="region of interest" description="Disordered" evidence="1">
    <location>
        <begin position="155"/>
        <end position="178"/>
    </location>
</feature>
<organism evidence="3 4">
    <name type="scientific">Rothia amarae</name>
    <dbReference type="NCBI Taxonomy" id="169480"/>
    <lineage>
        <taxon>Bacteria</taxon>
        <taxon>Bacillati</taxon>
        <taxon>Actinomycetota</taxon>
        <taxon>Actinomycetes</taxon>
        <taxon>Micrococcales</taxon>
        <taxon>Micrococcaceae</taxon>
        <taxon>Rothia</taxon>
    </lineage>
</organism>
<protein>
    <submittedName>
        <fullName evidence="3">DMT family transporter</fullName>
    </submittedName>
</protein>
<sequence length="330" mass="34875">MAGLFFGIFIGLLLPIQTCLNSRLRQSVGSPYLSSLGSFFGGTLFLAALALVVEGTVFFSWDDVAQQPLWIWLGGLFGVIGLTTNILIFPKLGGVQTTVLPICGQILMGLLIDHFALFEAHRAALTPLRVIGAVLVLAGVVGAVTLGGQRISRQSSKTREARSNTGALRQVSANSSPQAEPSLWGWRALALGTGFLMASQSAINGHLGVLIGSPTQAALVSFTVGTTVLFLLALVLRLKFRVRVPDGQKKNPWWMWFGGFLGAIYVFGNAFLVPLLGTGLTVVAALVGMISGSLLVDKLGLLQAPKRQVGLAQVLSLVLMLGGVALIRLV</sequence>
<dbReference type="AlphaFoldDB" id="A0A7H2BLG9"/>
<gene>
    <name evidence="3" type="ORF">IDM48_03635</name>
</gene>
<feature type="transmembrane region" description="Helical" evidence="2">
    <location>
        <begin position="252"/>
        <end position="272"/>
    </location>
</feature>
<keyword evidence="2" id="KW-1133">Transmembrane helix</keyword>
<dbReference type="RefSeq" id="WP_190618099.1">
    <property type="nucleotide sequence ID" value="NZ_CP061538.1"/>
</dbReference>
<accession>A0A7H2BLG9</accession>
<dbReference type="PANTHER" id="PTHR34821">
    <property type="entry name" value="INNER MEMBRANE PROTEIN YDCZ"/>
    <property type="match status" value="1"/>
</dbReference>
<dbReference type="Proteomes" id="UP000516421">
    <property type="component" value="Chromosome"/>
</dbReference>
<dbReference type="GO" id="GO:0005886">
    <property type="term" value="C:plasma membrane"/>
    <property type="evidence" value="ECO:0007669"/>
    <property type="project" value="TreeGrafter"/>
</dbReference>
<feature type="compositionally biased region" description="Polar residues" evidence="1">
    <location>
        <begin position="163"/>
        <end position="178"/>
    </location>
</feature>